<evidence type="ECO:0000259" key="3">
    <source>
        <dbReference type="PROSITE" id="PS50991"/>
    </source>
</evidence>
<feature type="domain" description="Pyruvate carboxyltransferase" evidence="3">
    <location>
        <begin position="6"/>
        <end position="275"/>
    </location>
</feature>
<dbReference type="Gene3D" id="2.40.50.100">
    <property type="match status" value="1"/>
</dbReference>
<dbReference type="PROSITE" id="PS50968">
    <property type="entry name" value="BIOTINYL_LIPOYL"/>
    <property type="match status" value="1"/>
</dbReference>
<accession>A0ABS7WRS2</accession>
<dbReference type="Pfam" id="PF00364">
    <property type="entry name" value="Biotin_lipoyl"/>
    <property type="match status" value="1"/>
</dbReference>
<dbReference type="PANTHER" id="PTHR43778:SF2">
    <property type="entry name" value="PYRUVATE CARBOXYLASE, MITOCHONDRIAL"/>
    <property type="match status" value="1"/>
</dbReference>
<protein>
    <submittedName>
        <fullName evidence="4">Biotin attachment protein</fullName>
    </submittedName>
</protein>
<organism evidence="4 5">
    <name type="scientific">Campylobacter canadensis</name>
    <dbReference type="NCBI Taxonomy" id="449520"/>
    <lineage>
        <taxon>Bacteria</taxon>
        <taxon>Pseudomonadati</taxon>
        <taxon>Campylobacterota</taxon>
        <taxon>Epsilonproteobacteria</taxon>
        <taxon>Campylobacterales</taxon>
        <taxon>Campylobacteraceae</taxon>
        <taxon>Campylobacter</taxon>
    </lineage>
</organism>
<proteinExistence type="predicted"/>
<dbReference type="EMBL" id="JACGBB010000008">
    <property type="protein sequence ID" value="MBZ7987434.1"/>
    <property type="molecule type" value="Genomic_DNA"/>
</dbReference>
<gene>
    <name evidence="4" type="ORF">AVCANL283_04860</name>
</gene>
<reference evidence="4 5" key="1">
    <citation type="submission" date="2020-07" db="EMBL/GenBank/DDBJ databases">
        <title>Transfer of Campylobacter canadensis to the novel genus Avispirillum gen. nov., that also includes two novel species recovered from migratory waterfowl: Avispirillum anseris sp. nov. and Avispirillum brantae sp. nov.</title>
        <authorList>
            <person name="Miller W.G."/>
            <person name="Chapman M.H."/>
            <person name="Yee E."/>
            <person name="Inglis G.D."/>
        </authorList>
    </citation>
    <scope>NUCLEOTIDE SEQUENCE [LARGE SCALE GENOMIC DNA]</scope>
    <source>
        <strain evidence="4 5">L283</strain>
    </source>
</reference>
<dbReference type="Proteomes" id="UP000786183">
    <property type="component" value="Unassembled WGS sequence"/>
</dbReference>
<dbReference type="CDD" id="cd07937">
    <property type="entry name" value="DRE_TIM_PC_TC_5S"/>
    <property type="match status" value="1"/>
</dbReference>
<evidence type="ECO:0000313" key="4">
    <source>
        <dbReference type="EMBL" id="MBZ7987434.1"/>
    </source>
</evidence>
<dbReference type="InterPro" id="IPR001882">
    <property type="entry name" value="Biotin_BS"/>
</dbReference>
<dbReference type="CDD" id="cd06850">
    <property type="entry name" value="biotinyl_domain"/>
    <property type="match status" value="1"/>
</dbReference>
<dbReference type="RefSeq" id="WP_224325345.1">
    <property type="nucleotide sequence ID" value="NZ_JACGBB010000008.1"/>
</dbReference>
<dbReference type="Gene3D" id="3.20.20.70">
    <property type="entry name" value="Aldolase class I"/>
    <property type="match status" value="1"/>
</dbReference>
<dbReference type="InterPro" id="IPR000089">
    <property type="entry name" value="Biotin_lipoyl"/>
</dbReference>
<dbReference type="InterPro" id="IPR000891">
    <property type="entry name" value="PYR_CT"/>
</dbReference>
<dbReference type="SUPFAM" id="SSF51230">
    <property type="entry name" value="Single hybrid motif"/>
    <property type="match status" value="1"/>
</dbReference>
<feature type="domain" description="Lipoyl-binding" evidence="2">
    <location>
        <begin position="513"/>
        <end position="590"/>
    </location>
</feature>
<dbReference type="InterPro" id="IPR003379">
    <property type="entry name" value="Carboxylase_cons_dom"/>
</dbReference>
<keyword evidence="5" id="KW-1185">Reference proteome</keyword>
<keyword evidence="1" id="KW-0092">Biotin</keyword>
<sequence>MAKKFIDVMDTSFRDGFQSVLGARVLSKDYESAIKAAKQAGITHFEMGGGALFQSMYFYANEDAFSAMRRFRQIVGDEANLQTLARGVNTVSLETGSKEIIQLHAKLFAKYGVSTIRNFDALNDVENLKYSAEQITNYGLKHEVTITMMHLNSNKAHDCAFYEKILKQILKEQIPFTSICFKDATGTSSPQKVYETIKMARKLLPSDTHIRLHTHESAGVSVACYLAAIKAGADGIDLAVAPFSGGTSQPDILTMMHALKGENYNLGDFEEEKIRKYEEVFKECMKEYFMPPEASRVNALIPFCPMPGGALTTNTQMMRDNNLLDKFEQTIEQMQEVVELGGYATSVTPVSQFYFQQAFNNVLFGKWEKIAEGYGKMVLGYYGKTPIKADKKIIQLAKEQLKLEETTKSALSIADADETKSIKYLKSILKKENLSTSDENIFILATCKEKGLAFLKNEAKQNIRKISSNIQTISPTKQNDTPSFYVVNVNGNKYNVEVCPCTNDYKIQEQKPTQNTNINKDKAVLSSIPGNVFKVLKKENETVKKDEVLFILEAMKMQIQVQAPCDGVLLKIFVKEGDVVENEQALALYK</sequence>
<dbReference type="InterPro" id="IPR011053">
    <property type="entry name" value="Single_hybrid_motif"/>
</dbReference>
<dbReference type="InterPro" id="IPR013785">
    <property type="entry name" value="Aldolase_TIM"/>
</dbReference>
<dbReference type="Pfam" id="PF02436">
    <property type="entry name" value="PYC_OADA"/>
    <property type="match status" value="1"/>
</dbReference>
<evidence type="ECO:0000256" key="1">
    <source>
        <dbReference type="ARBA" id="ARBA00023267"/>
    </source>
</evidence>
<evidence type="ECO:0000259" key="2">
    <source>
        <dbReference type="PROSITE" id="PS50968"/>
    </source>
</evidence>
<evidence type="ECO:0000313" key="5">
    <source>
        <dbReference type="Proteomes" id="UP000786183"/>
    </source>
</evidence>
<dbReference type="SUPFAM" id="SSF51569">
    <property type="entry name" value="Aldolase"/>
    <property type="match status" value="1"/>
</dbReference>
<dbReference type="PROSITE" id="PS50991">
    <property type="entry name" value="PYR_CT"/>
    <property type="match status" value="1"/>
</dbReference>
<dbReference type="Pfam" id="PF00682">
    <property type="entry name" value="HMGL-like"/>
    <property type="match status" value="1"/>
</dbReference>
<dbReference type="PANTHER" id="PTHR43778">
    <property type="entry name" value="PYRUVATE CARBOXYLASE"/>
    <property type="match status" value="1"/>
</dbReference>
<dbReference type="SUPFAM" id="SSF89000">
    <property type="entry name" value="post-HMGL domain-like"/>
    <property type="match status" value="1"/>
</dbReference>
<dbReference type="InterPro" id="IPR055268">
    <property type="entry name" value="PCB-like"/>
</dbReference>
<comment type="caution">
    <text evidence="4">The sequence shown here is derived from an EMBL/GenBank/DDBJ whole genome shotgun (WGS) entry which is preliminary data.</text>
</comment>
<name>A0ABS7WRS2_9BACT</name>
<dbReference type="PROSITE" id="PS00188">
    <property type="entry name" value="BIOTIN"/>
    <property type="match status" value="1"/>
</dbReference>